<feature type="region of interest" description="Disordered" evidence="1">
    <location>
        <begin position="1"/>
        <end position="90"/>
    </location>
</feature>
<accession>A0AAD7S4W0</accession>
<sequence length="154" mass="16661">MFWAKRGRAHAAAGCTGEIERRAPGPCRQSVRHPPPPTDATHTPVTARRNAVDRDRTGYDKVHGGFRFPPEPSENLRQLPSGLKPTAVPKLSKPVRRVSVTLLASDRGGAVARTACSVAAGRSGGGGTHETRGSRSPWTLRPSRLLFLDAKRRK</sequence>
<dbReference type="Proteomes" id="UP001221898">
    <property type="component" value="Unassembled WGS sequence"/>
</dbReference>
<evidence type="ECO:0000256" key="1">
    <source>
        <dbReference type="SAM" id="MobiDB-lite"/>
    </source>
</evidence>
<feature type="compositionally biased region" description="Basic and acidic residues" evidence="1">
    <location>
        <begin position="50"/>
        <end position="63"/>
    </location>
</feature>
<keyword evidence="3" id="KW-1185">Reference proteome</keyword>
<dbReference type="EMBL" id="JAINUG010000122">
    <property type="protein sequence ID" value="KAJ8394806.1"/>
    <property type="molecule type" value="Genomic_DNA"/>
</dbReference>
<gene>
    <name evidence="2" type="ORF">AAFF_G00041610</name>
</gene>
<comment type="caution">
    <text evidence="2">The sequence shown here is derived from an EMBL/GenBank/DDBJ whole genome shotgun (WGS) entry which is preliminary data.</text>
</comment>
<protein>
    <submittedName>
        <fullName evidence="2">Uncharacterized protein</fullName>
    </submittedName>
</protein>
<dbReference type="AlphaFoldDB" id="A0AAD7S4W0"/>
<organism evidence="2 3">
    <name type="scientific">Aldrovandia affinis</name>
    <dbReference type="NCBI Taxonomy" id="143900"/>
    <lineage>
        <taxon>Eukaryota</taxon>
        <taxon>Metazoa</taxon>
        <taxon>Chordata</taxon>
        <taxon>Craniata</taxon>
        <taxon>Vertebrata</taxon>
        <taxon>Euteleostomi</taxon>
        <taxon>Actinopterygii</taxon>
        <taxon>Neopterygii</taxon>
        <taxon>Teleostei</taxon>
        <taxon>Notacanthiformes</taxon>
        <taxon>Halosauridae</taxon>
        <taxon>Aldrovandia</taxon>
    </lineage>
</organism>
<proteinExistence type="predicted"/>
<feature type="region of interest" description="Disordered" evidence="1">
    <location>
        <begin position="119"/>
        <end position="142"/>
    </location>
</feature>
<reference evidence="2" key="1">
    <citation type="journal article" date="2023" name="Science">
        <title>Genome structures resolve the early diversification of teleost fishes.</title>
        <authorList>
            <person name="Parey E."/>
            <person name="Louis A."/>
            <person name="Montfort J."/>
            <person name="Bouchez O."/>
            <person name="Roques C."/>
            <person name="Iampietro C."/>
            <person name="Lluch J."/>
            <person name="Castinel A."/>
            <person name="Donnadieu C."/>
            <person name="Desvignes T."/>
            <person name="Floi Bucao C."/>
            <person name="Jouanno E."/>
            <person name="Wen M."/>
            <person name="Mejri S."/>
            <person name="Dirks R."/>
            <person name="Jansen H."/>
            <person name="Henkel C."/>
            <person name="Chen W.J."/>
            <person name="Zahm M."/>
            <person name="Cabau C."/>
            <person name="Klopp C."/>
            <person name="Thompson A.W."/>
            <person name="Robinson-Rechavi M."/>
            <person name="Braasch I."/>
            <person name="Lecointre G."/>
            <person name="Bobe J."/>
            <person name="Postlethwait J.H."/>
            <person name="Berthelot C."/>
            <person name="Roest Crollius H."/>
            <person name="Guiguen Y."/>
        </authorList>
    </citation>
    <scope>NUCLEOTIDE SEQUENCE</scope>
    <source>
        <strain evidence="2">NC1722</strain>
    </source>
</reference>
<name>A0AAD7S4W0_9TELE</name>
<evidence type="ECO:0000313" key="3">
    <source>
        <dbReference type="Proteomes" id="UP001221898"/>
    </source>
</evidence>
<evidence type="ECO:0000313" key="2">
    <source>
        <dbReference type="EMBL" id="KAJ8394806.1"/>
    </source>
</evidence>